<proteinExistence type="predicted"/>
<dbReference type="GO" id="GO:0004519">
    <property type="term" value="F:endonuclease activity"/>
    <property type="evidence" value="ECO:0007669"/>
    <property type="project" value="UniProtKB-KW"/>
</dbReference>
<feature type="transmembrane region" description="Helical" evidence="1">
    <location>
        <begin position="101"/>
        <end position="119"/>
    </location>
</feature>
<dbReference type="RefSeq" id="WP_006979528.1">
    <property type="nucleotide sequence ID" value="NZ_ABVL01000005.1"/>
</dbReference>
<keyword evidence="3" id="KW-0540">Nuclease</keyword>
<evidence type="ECO:0000313" key="3">
    <source>
        <dbReference type="EMBL" id="EDY20279.1"/>
    </source>
</evidence>
<dbReference type="InterPro" id="IPR005135">
    <property type="entry name" value="Endo/exonuclease/phosphatase"/>
</dbReference>
<dbReference type="eggNOG" id="COG3021">
    <property type="taxonomic scope" value="Bacteria"/>
</dbReference>
<dbReference type="InParanoid" id="B4CZW5"/>
<keyword evidence="3" id="KW-0255">Endonuclease</keyword>
<name>B4CZW5_9BACT</name>
<keyword evidence="1" id="KW-1133">Transmembrane helix</keyword>
<evidence type="ECO:0000313" key="4">
    <source>
        <dbReference type="Proteomes" id="UP000005824"/>
    </source>
</evidence>
<organism evidence="3 4">
    <name type="scientific">Chthoniobacter flavus Ellin428</name>
    <dbReference type="NCBI Taxonomy" id="497964"/>
    <lineage>
        <taxon>Bacteria</taxon>
        <taxon>Pseudomonadati</taxon>
        <taxon>Verrucomicrobiota</taxon>
        <taxon>Spartobacteria</taxon>
        <taxon>Chthoniobacterales</taxon>
        <taxon>Chthoniobacteraceae</taxon>
        <taxon>Chthoniobacter</taxon>
    </lineage>
</organism>
<sequence length="379" mass="42597">MSEPASSPQGASSGGGAHPNRDQVLFQITAGTIDSVLKWTRQALGWATLLYVAGFLLFLFGMEWWGERFWLFCVLLYAPIQTSLLPLVVLTPLCLLFRWRLVFWHLAAAFVLIFVYMTFRWSSVPSPNGSELRAVTFNFGESNRPQFMSFLDAVKPDIILIQDAKGRGADLGRKIPGMYFSDLDQFAFLSKFPIQKAELVGGAKIHGEPVAARYEIQYQGRTIAIYSVHLPTPRQQLSRFLGGRHILGDLAGHGHREAGYGDFRDWVRERMSLAGALAKVLAEEKEPMIVGGDFNTPDHGYIYHIFAGEMTDCFARVGRGWGLTFPGYTHNPISFFGPWLRIDYFFTGKGWRVTECRPEPGSKSQHKAVFARFAPIPMS</sequence>
<dbReference type="SUPFAM" id="SSF56219">
    <property type="entry name" value="DNase I-like"/>
    <property type="match status" value="1"/>
</dbReference>
<dbReference type="GO" id="GO:0004527">
    <property type="term" value="F:exonuclease activity"/>
    <property type="evidence" value="ECO:0007669"/>
    <property type="project" value="UniProtKB-KW"/>
</dbReference>
<dbReference type="EMBL" id="ABVL01000005">
    <property type="protein sequence ID" value="EDY20279.1"/>
    <property type="molecule type" value="Genomic_DNA"/>
</dbReference>
<keyword evidence="3" id="KW-0378">Hydrolase</keyword>
<dbReference type="InterPro" id="IPR036691">
    <property type="entry name" value="Endo/exonu/phosph_ase_sf"/>
</dbReference>
<dbReference type="Pfam" id="PF03372">
    <property type="entry name" value="Exo_endo_phos"/>
    <property type="match status" value="1"/>
</dbReference>
<protein>
    <submittedName>
        <fullName evidence="3">Endonuclease/exonuclease/phosphatase</fullName>
    </submittedName>
</protein>
<keyword evidence="1" id="KW-0812">Transmembrane</keyword>
<reference evidence="3 4" key="1">
    <citation type="journal article" date="2011" name="J. Bacteriol.">
        <title>Genome sequence of Chthoniobacter flavus Ellin428, an aerobic heterotrophic soil bacterium.</title>
        <authorList>
            <person name="Kant R."/>
            <person name="van Passel M.W."/>
            <person name="Palva A."/>
            <person name="Lucas S."/>
            <person name="Lapidus A."/>
            <person name="Glavina Del Rio T."/>
            <person name="Dalin E."/>
            <person name="Tice H."/>
            <person name="Bruce D."/>
            <person name="Goodwin L."/>
            <person name="Pitluck S."/>
            <person name="Larimer F.W."/>
            <person name="Land M.L."/>
            <person name="Hauser L."/>
            <person name="Sangwan P."/>
            <person name="de Vos W.M."/>
            <person name="Janssen P.H."/>
            <person name="Smidt H."/>
        </authorList>
    </citation>
    <scope>NUCLEOTIDE SEQUENCE [LARGE SCALE GENOMIC DNA]</scope>
    <source>
        <strain evidence="3 4">Ellin428</strain>
    </source>
</reference>
<keyword evidence="4" id="KW-1185">Reference proteome</keyword>
<feature type="domain" description="Endonuclease/exonuclease/phosphatase" evidence="2">
    <location>
        <begin position="136"/>
        <end position="361"/>
    </location>
</feature>
<comment type="caution">
    <text evidence="3">The sequence shown here is derived from an EMBL/GenBank/DDBJ whole genome shotgun (WGS) entry which is preliminary data.</text>
</comment>
<evidence type="ECO:0000259" key="2">
    <source>
        <dbReference type="Pfam" id="PF03372"/>
    </source>
</evidence>
<feature type="transmembrane region" description="Helical" evidence="1">
    <location>
        <begin position="43"/>
        <end position="62"/>
    </location>
</feature>
<dbReference type="AlphaFoldDB" id="B4CZW5"/>
<keyword evidence="1" id="KW-0472">Membrane</keyword>
<evidence type="ECO:0000256" key="1">
    <source>
        <dbReference type="SAM" id="Phobius"/>
    </source>
</evidence>
<dbReference type="CDD" id="cd09084">
    <property type="entry name" value="EEP-2"/>
    <property type="match status" value="1"/>
</dbReference>
<keyword evidence="3" id="KW-0269">Exonuclease</keyword>
<dbReference type="Gene3D" id="3.60.10.10">
    <property type="entry name" value="Endonuclease/exonuclease/phosphatase"/>
    <property type="match status" value="1"/>
</dbReference>
<dbReference type="Proteomes" id="UP000005824">
    <property type="component" value="Unassembled WGS sequence"/>
</dbReference>
<feature type="transmembrane region" description="Helical" evidence="1">
    <location>
        <begin position="69"/>
        <end position="89"/>
    </location>
</feature>
<accession>B4CZW5</accession>
<dbReference type="STRING" id="497964.CfE428DRAFT_2203"/>
<gene>
    <name evidence="3" type="ORF">CfE428DRAFT_2203</name>
</gene>